<gene>
    <name evidence="2" type="ORF">LPJ53_005933</name>
</gene>
<dbReference type="Proteomes" id="UP001149813">
    <property type="component" value="Unassembled WGS sequence"/>
</dbReference>
<evidence type="ECO:0000313" key="3">
    <source>
        <dbReference type="Proteomes" id="UP001149813"/>
    </source>
</evidence>
<dbReference type="EMBL" id="JANBOJ010000435">
    <property type="protein sequence ID" value="KAJ1719277.1"/>
    <property type="molecule type" value="Genomic_DNA"/>
</dbReference>
<proteinExistence type="predicted"/>
<keyword evidence="1" id="KW-0732">Signal</keyword>
<dbReference type="OrthoDB" id="10325278at2759"/>
<evidence type="ECO:0000256" key="1">
    <source>
        <dbReference type="SAM" id="SignalP"/>
    </source>
</evidence>
<feature type="chain" id="PRO_5040876674" description="Expansin-like EG45 domain-containing protein" evidence="1">
    <location>
        <begin position="22"/>
        <end position="148"/>
    </location>
</feature>
<evidence type="ECO:0008006" key="4">
    <source>
        <dbReference type="Google" id="ProtNLM"/>
    </source>
</evidence>
<accession>A0A9W8CPX7</accession>
<dbReference type="AlphaFoldDB" id="A0A9W8CPX7"/>
<organism evidence="2 3">
    <name type="scientific">Coemansia erecta</name>
    <dbReference type="NCBI Taxonomy" id="147472"/>
    <lineage>
        <taxon>Eukaryota</taxon>
        <taxon>Fungi</taxon>
        <taxon>Fungi incertae sedis</taxon>
        <taxon>Zoopagomycota</taxon>
        <taxon>Kickxellomycotina</taxon>
        <taxon>Kickxellomycetes</taxon>
        <taxon>Kickxellales</taxon>
        <taxon>Kickxellaceae</taxon>
        <taxon>Coemansia</taxon>
    </lineage>
</organism>
<evidence type="ECO:0000313" key="2">
    <source>
        <dbReference type="EMBL" id="KAJ1719277.1"/>
    </source>
</evidence>
<reference evidence="2" key="1">
    <citation type="submission" date="2022-07" db="EMBL/GenBank/DDBJ databases">
        <title>Phylogenomic reconstructions and comparative analyses of Kickxellomycotina fungi.</title>
        <authorList>
            <person name="Reynolds N.K."/>
            <person name="Stajich J.E."/>
            <person name="Barry K."/>
            <person name="Grigoriev I.V."/>
            <person name="Crous P."/>
            <person name="Smith M.E."/>
        </authorList>
    </citation>
    <scope>NUCLEOTIDE SEQUENCE</scope>
    <source>
        <strain evidence="2">NBRC 32514</strain>
    </source>
</reference>
<protein>
    <recommendedName>
        <fullName evidence="4">Expansin-like EG45 domain-containing protein</fullName>
    </recommendedName>
</protein>
<feature type="signal peptide" evidence="1">
    <location>
        <begin position="1"/>
        <end position="21"/>
    </location>
</feature>
<comment type="caution">
    <text evidence="2">The sequence shown here is derived from an EMBL/GenBank/DDBJ whole genome shotgun (WGS) entry which is preliminary data.</text>
</comment>
<keyword evidence="3" id="KW-1185">Reference proteome</keyword>
<name>A0A9W8CPX7_9FUNG</name>
<sequence length="148" mass="14871">MKLTASTFAAAAALLVGSTLAAPATSSSSSTRGTAVAKPIIGNTDSCSASQFSSGARVISFSPAFKLAGSDSSCGQCAKVTYGDVVRYAKYVGPEGCVGCSSAQMAIDLTTFKELVPAFRPTDEVLGGFDVSIVPCGSFDIMGDGTSL</sequence>